<dbReference type="EMBL" id="CAEKDK010000007">
    <property type="protein sequence ID" value="CAB4288436.1"/>
    <property type="molecule type" value="Genomic_DNA"/>
</dbReference>
<gene>
    <name evidence="2" type="ORF">CURHAP_LOCUS46613</name>
</gene>
<evidence type="ECO:0000256" key="1">
    <source>
        <dbReference type="SAM" id="MobiDB-lite"/>
    </source>
</evidence>
<accession>A0A6J5VHN0</accession>
<evidence type="ECO:0000313" key="2">
    <source>
        <dbReference type="EMBL" id="CAB4288436.1"/>
    </source>
</evidence>
<name>A0A6J5VHN0_PRUAR</name>
<reference evidence="2 3" key="1">
    <citation type="submission" date="2020-05" db="EMBL/GenBank/DDBJ databases">
        <authorList>
            <person name="Campoy J."/>
            <person name="Schneeberger K."/>
            <person name="Spophaly S."/>
        </authorList>
    </citation>
    <scope>NUCLEOTIDE SEQUENCE [LARGE SCALE GENOMIC DNA]</scope>
    <source>
        <strain evidence="2">PruArmRojPasFocal</strain>
    </source>
</reference>
<protein>
    <submittedName>
        <fullName evidence="2">Uncharacterized protein</fullName>
    </submittedName>
</protein>
<evidence type="ECO:0000313" key="3">
    <source>
        <dbReference type="Proteomes" id="UP000507222"/>
    </source>
</evidence>
<sequence length="145" mass="16935">MGWRSFQCQSRIGESGWDDTECEFLRTRSNHTGPKLDRLIQSLQTIKNQEFVYTLWGFPFPPVLYTLGRERERERERERGEEKRRIKGRKGDEKGDRGNKAGVEMFVGDEEFEIGVYYLFGTFQYGMTPNGITNLESMLCQTVMG</sequence>
<dbReference type="Proteomes" id="UP000507222">
    <property type="component" value="Unassembled WGS sequence"/>
</dbReference>
<feature type="compositionally biased region" description="Basic and acidic residues" evidence="1">
    <location>
        <begin position="69"/>
        <end position="99"/>
    </location>
</feature>
<organism evidence="2 3">
    <name type="scientific">Prunus armeniaca</name>
    <name type="common">Apricot</name>
    <name type="synonym">Armeniaca vulgaris</name>
    <dbReference type="NCBI Taxonomy" id="36596"/>
    <lineage>
        <taxon>Eukaryota</taxon>
        <taxon>Viridiplantae</taxon>
        <taxon>Streptophyta</taxon>
        <taxon>Embryophyta</taxon>
        <taxon>Tracheophyta</taxon>
        <taxon>Spermatophyta</taxon>
        <taxon>Magnoliopsida</taxon>
        <taxon>eudicotyledons</taxon>
        <taxon>Gunneridae</taxon>
        <taxon>Pentapetalae</taxon>
        <taxon>rosids</taxon>
        <taxon>fabids</taxon>
        <taxon>Rosales</taxon>
        <taxon>Rosaceae</taxon>
        <taxon>Amygdaloideae</taxon>
        <taxon>Amygdaleae</taxon>
        <taxon>Prunus</taxon>
    </lineage>
</organism>
<feature type="region of interest" description="Disordered" evidence="1">
    <location>
        <begin position="69"/>
        <end position="100"/>
    </location>
</feature>
<proteinExistence type="predicted"/>
<dbReference type="AlphaFoldDB" id="A0A6J5VHN0"/>